<reference evidence="1" key="1">
    <citation type="submission" date="2020-10" db="EMBL/GenBank/DDBJ databases">
        <title>Sequencing the genomes of 1000 actinobacteria strains.</title>
        <authorList>
            <person name="Klenk H.-P."/>
        </authorList>
    </citation>
    <scope>NUCLEOTIDE SEQUENCE</scope>
    <source>
        <strain evidence="1">DSM 45354</strain>
    </source>
</reference>
<evidence type="ECO:0000313" key="1">
    <source>
        <dbReference type="EMBL" id="MBE1613134.1"/>
    </source>
</evidence>
<dbReference type="Proteomes" id="UP000638648">
    <property type="component" value="Unassembled WGS sequence"/>
</dbReference>
<accession>A0A927N6T5</accession>
<organism evidence="1 2">
    <name type="scientific">Actinopolymorpha pittospori</name>
    <dbReference type="NCBI Taxonomy" id="648752"/>
    <lineage>
        <taxon>Bacteria</taxon>
        <taxon>Bacillati</taxon>
        <taxon>Actinomycetota</taxon>
        <taxon>Actinomycetes</taxon>
        <taxon>Propionibacteriales</taxon>
        <taxon>Actinopolymorphaceae</taxon>
        <taxon>Actinopolymorpha</taxon>
    </lineage>
</organism>
<proteinExistence type="predicted"/>
<comment type="caution">
    <text evidence="1">The sequence shown here is derived from an EMBL/GenBank/DDBJ whole genome shotgun (WGS) entry which is preliminary data.</text>
</comment>
<dbReference type="Gene3D" id="3.20.20.60">
    <property type="entry name" value="Phosphoenolpyruvate-binding domains"/>
    <property type="match status" value="1"/>
</dbReference>
<dbReference type="PANTHER" id="PTHR42905:SF5">
    <property type="entry name" value="CARBOXYVINYL-CARBOXYPHOSPHONATE PHOSPHORYLMUTASE, CHLOROPLASTIC"/>
    <property type="match status" value="1"/>
</dbReference>
<dbReference type="InterPro" id="IPR039556">
    <property type="entry name" value="ICL/PEPM"/>
</dbReference>
<dbReference type="SUPFAM" id="SSF51621">
    <property type="entry name" value="Phosphoenolpyruvate/pyruvate domain"/>
    <property type="match status" value="1"/>
</dbReference>
<dbReference type="EMBL" id="JADBEM010000001">
    <property type="protein sequence ID" value="MBE1613134.1"/>
    <property type="molecule type" value="Genomic_DNA"/>
</dbReference>
<dbReference type="AlphaFoldDB" id="A0A927N6T5"/>
<sequence length="309" mass="32795">MSPASPPSRAPTTRLRRRLATGSPPLLLPGAPNALTARVIEESGFEAVYVSGAGVTNTFLGSPDLGLLTLDELVAHAAAMRDAVELPLVVDADTGFGNAINVRRTVRRLERAGAAAIQIEDQVNPKKCGHFAGKEVIAAAEMVGKVAAAVDARTDDDLLIIARTDARATDGLDEACERANAYLAAGADIAFVEAPRSIEEMRQVTARVPGLHVANMVEGGLTPLQPLGTLRDLGFAIALYANTAMRGAILGMRDVLLHLGEHGDTLAAGELMVTWEERQALVRKPYFDELDQRYAGDTQGPTPPMRSTE</sequence>
<dbReference type="InterPro" id="IPR015813">
    <property type="entry name" value="Pyrv/PenolPyrv_kinase-like_dom"/>
</dbReference>
<dbReference type="GO" id="GO:0016833">
    <property type="term" value="F:oxo-acid-lyase activity"/>
    <property type="evidence" value="ECO:0007669"/>
    <property type="project" value="UniProtKB-ARBA"/>
</dbReference>
<dbReference type="InterPro" id="IPR040442">
    <property type="entry name" value="Pyrv_kinase-like_dom_sf"/>
</dbReference>
<dbReference type="RefSeq" id="WP_192756051.1">
    <property type="nucleotide sequence ID" value="NZ_BAABJL010000070.1"/>
</dbReference>
<protein>
    <submittedName>
        <fullName evidence="1">2-methylisocitrate lyase-like PEP mutase family enzyme</fullName>
    </submittedName>
</protein>
<gene>
    <name evidence="1" type="ORF">HEB94_009982</name>
</gene>
<keyword evidence="2" id="KW-1185">Reference proteome</keyword>
<keyword evidence="1" id="KW-0456">Lyase</keyword>
<dbReference type="PANTHER" id="PTHR42905">
    <property type="entry name" value="PHOSPHOENOLPYRUVATE CARBOXYLASE"/>
    <property type="match status" value="1"/>
</dbReference>
<dbReference type="CDD" id="cd00377">
    <property type="entry name" value="ICL_PEPM"/>
    <property type="match status" value="1"/>
</dbReference>
<evidence type="ECO:0000313" key="2">
    <source>
        <dbReference type="Proteomes" id="UP000638648"/>
    </source>
</evidence>
<name>A0A927N6T5_9ACTN</name>
<dbReference type="Pfam" id="PF13714">
    <property type="entry name" value="PEP_mutase"/>
    <property type="match status" value="1"/>
</dbReference>